<dbReference type="Gene3D" id="2.40.10.240">
    <property type="entry name" value="QueA-like"/>
    <property type="match status" value="1"/>
</dbReference>
<sequence length="401" mass="45242">MADFKAIDIKTYTYELTDDRIAKKPVEPRDSSKLLVYQNGEVKHQQFTDLSDFLPSNSTLVFNDTKVIPARLHFSRSTGALIEVFLLNPMLPSSVMAVAMEAKNTAVWKCVVGNKKKWKTDEVLTISHQISDQEITLSVSWENQDENRVRFRWNSNLQFSEIIEEFGKIPLPPYLNRAAENSDIEDYQTVYSKIEGAVAAPTAGLHFTDSVLNKIAAKGIKNVYITLHVGAGTFMPVKHENALEHPMHNEQLVFTKEAIQGLIENIDSLIPVGTTSMRSLESLYWYGVKLIQNPGSEFFIEKLFPYEDQILPTSKEALEAVLAKFDGQNTLVGQTEILIFPGYEFKLCKGLVTNFHQPQSTLLLLVAALVGEPKWKEIYQEALQNDYRFLSFGDSSLLIPG</sequence>
<dbReference type="Proteomes" id="UP001595616">
    <property type="component" value="Unassembled WGS sequence"/>
</dbReference>
<keyword evidence="3 5" id="KW-0949">S-adenosyl-L-methionine</keyword>
<proteinExistence type="inferred from homology"/>
<dbReference type="HAMAP" id="MF_00113">
    <property type="entry name" value="QueA"/>
    <property type="match status" value="1"/>
</dbReference>
<keyword evidence="2 5" id="KW-0808">Transferase</keyword>
<comment type="function">
    <text evidence="5">Transfers and isomerizes the ribose moiety from AdoMet to the 7-aminomethyl group of 7-deazaguanine (preQ1-tRNA) to give epoxyqueuosine (oQ-tRNA).</text>
</comment>
<dbReference type="InterPro" id="IPR036100">
    <property type="entry name" value="QueA_sf"/>
</dbReference>
<evidence type="ECO:0000256" key="4">
    <source>
        <dbReference type="ARBA" id="ARBA00022785"/>
    </source>
</evidence>
<keyword evidence="4 5" id="KW-0671">Queuosine biosynthesis</keyword>
<comment type="subcellular location">
    <subcellularLocation>
        <location evidence="5">Cytoplasm</location>
    </subcellularLocation>
</comment>
<reference evidence="7" key="1">
    <citation type="journal article" date="2019" name="Int. J. Syst. Evol. Microbiol.">
        <title>The Global Catalogue of Microorganisms (GCM) 10K type strain sequencing project: providing services to taxonomists for standard genome sequencing and annotation.</title>
        <authorList>
            <consortium name="The Broad Institute Genomics Platform"/>
            <consortium name="The Broad Institute Genome Sequencing Center for Infectious Disease"/>
            <person name="Wu L."/>
            <person name="Ma J."/>
        </authorList>
    </citation>
    <scope>NUCLEOTIDE SEQUENCE [LARGE SCALE GENOMIC DNA]</scope>
    <source>
        <strain evidence="7">CECT 7956</strain>
    </source>
</reference>
<protein>
    <recommendedName>
        <fullName evidence="5">S-adenosylmethionine:tRNA ribosyltransferase-isomerase</fullName>
        <ecNumber evidence="5">2.4.99.17</ecNumber>
    </recommendedName>
    <alternativeName>
        <fullName evidence="5">Queuosine biosynthesis protein QueA</fullName>
    </alternativeName>
</protein>
<dbReference type="RefSeq" id="WP_379837528.1">
    <property type="nucleotide sequence ID" value="NZ_JBHRYQ010000001.1"/>
</dbReference>
<evidence type="ECO:0000256" key="5">
    <source>
        <dbReference type="HAMAP-Rule" id="MF_00113"/>
    </source>
</evidence>
<dbReference type="InterPro" id="IPR003699">
    <property type="entry name" value="QueA"/>
</dbReference>
<comment type="catalytic activity">
    <reaction evidence="5">
        <text>7-aminomethyl-7-carbaguanosine(34) in tRNA + S-adenosyl-L-methionine = epoxyqueuosine(34) in tRNA + adenine + L-methionine + 2 H(+)</text>
        <dbReference type="Rhea" id="RHEA:32155"/>
        <dbReference type="Rhea" id="RHEA-COMP:10342"/>
        <dbReference type="Rhea" id="RHEA-COMP:18582"/>
        <dbReference type="ChEBI" id="CHEBI:15378"/>
        <dbReference type="ChEBI" id="CHEBI:16708"/>
        <dbReference type="ChEBI" id="CHEBI:57844"/>
        <dbReference type="ChEBI" id="CHEBI:59789"/>
        <dbReference type="ChEBI" id="CHEBI:82833"/>
        <dbReference type="ChEBI" id="CHEBI:194443"/>
        <dbReference type="EC" id="2.4.99.17"/>
    </reaction>
</comment>
<comment type="subunit">
    <text evidence="5">Monomer.</text>
</comment>
<dbReference type="Pfam" id="PF02547">
    <property type="entry name" value="Queuosine_synth"/>
    <property type="match status" value="1"/>
</dbReference>
<gene>
    <name evidence="5" type="primary">queA</name>
    <name evidence="6" type="ORF">ACFOOI_09860</name>
</gene>
<evidence type="ECO:0000256" key="2">
    <source>
        <dbReference type="ARBA" id="ARBA00022679"/>
    </source>
</evidence>
<name>A0ABV7YYE9_9BACT</name>
<evidence type="ECO:0000256" key="1">
    <source>
        <dbReference type="ARBA" id="ARBA00022490"/>
    </source>
</evidence>
<evidence type="ECO:0000313" key="6">
    <source>
        <dbReference type="EMBL" id="MFC3810958.1"/>
    </source>
</evidence>
<dbReference type="EMBL" id="JBHRYQ010000001">
    <property type="protein sequence ID" value="MFC3810958.1"/>
    <property type="molecule type" value="Genomic_DNA"/>
</dbReference>
<dbReference type="SUPFAM" id="SSF111337">
    <property type="entry name" value="QueA-like"/>
    <property type="match status" value="1"/>
</dbReference>
<accession>A0ABV7YYE9</accession>
<comment type="pathway">
    <text evidence="5">tRNA modification; tRNA-queuosine biosynthesis.</text>
</comment>
<dbReference type="InterPro" id="IPR042118">
    <property type="entry name" value="QueA_dom1"/>
</dbReference>
<keyword evidence="1 5" id="KW-0963">Cytoplasm</keyword>
<dbReference type="EC" id="2.4.99.17" evidence="5"/>
<dbReference type="PANTHER" id="PTHR30307:SF0">
    <property type="entry name" value="S-ADENOSYLMETHIONINE:TRNA RIBOSYLTRANSFERASE-ISOMERASE"/>
    <property type="match status" value="1"/>
</dbReference>
<dbReference type="InterPro" id="IPR042119">
    <property type="entry name" value="QueA_dom2"/>
</dbReference>
<comment type="similarity">
    <text evidence="5">Belongs to the QueA family.</text>
</comment>
<dbReference type="PANTHER" id="PTHR30307">
    <property type="entry name" value="S-ADENOSYLMETHIONINE:TRNA RIBOSYLTRANSFERASE-ISOMERASE"/>
    <property type="match status" value="1"/>
</dbReference>
<evidence type="ECO:0000313" key="7">
    <source>
        <dbReference type="Proteomes" id="UP001595616"/>
    </source>
</evidence>
<evidence type="ECO:0000256" key="3">
    <source>
        <dbReference type="ARBA" id="ARBA00022691"/>
    </source>
</evidence>
<organism evidence="6 7">
    <name type="scientific">Lacihabitans lacunae</name>
    <dbReference type="NCBI Taxonomy" id="1028214"/>
    <lineage>
        <taxon>Bacteria</taxon>
        <taxon>Pseudomonadati</taxon>
        <taxon>Bacteroidota</taxon>
        <taxon>Cytophagia</taxon>
        <taxon>Cytophagales</taxon>
        <taxon>Leadbetterellaceae</taxon>
        <taxon>Lacihabitans</taxon>
    </lineage>
</organism>
<comment type="caution">
    <text evidence="6">The sequence shown here is derived from an EMBL/GenBank/DDBJ whole genome shotgun (WGS) entry which is preliminary data.</text>
</comment>
<keyword evidence="7" id="KW-1185">Reference proteome</keyword>
<dbReference type="Gene3D" id="3.40.1780.10">
    <property type="entry name" value="QueA-like"/>
    <property type="match status" value="1"/>
</dbReference>